<dbReference type="RefSeq" id="WP_039402251.1">
    <property type="nucleotide sequence ID" value="NZ_JTDK01000017.1"/>
</dbReference>
<protein>
    <submittedName>
        <fullName evidence="1">Uncharacterized protein</fullName>
    </submittedName>
</protein>
<organism evidence="1 2">
    <name type="scientific">Microbacterium mangrovi</name>
    <dbReference type="NCBI Taxonomy" id="1348253"/>
    <lineage>
        <taxon>Bacteria</taxon>
        <taxon>Bacillati</taxon>
        <taxon>Actinomycetota</taxon>
        <taxon>Actinomycetes</taxon>
        <taxon>Micrococcales</taxon>
        <taxon>Microbacteriaceae</taxon>
        <taxon>Microbacterium</taxon>
    </lineage>
</organism>
<sequence length="95" mass="10988">MRLTDVSLRNDHSPWYTCRFIVELVDVHDKVWADADLSKKWGVMPDFTSLGYIPGNPTKETHLRVWAHVVTMTGGYQTVNWKAELRWDNAIANLT</sequence>
<evidence type="ECO:0000313" key="2">
    <source>
        <dbReference type="Proteomes" id="UP000031030"/>
    </source>
</evidence>
<keyword evidence="2" id="KW-1185">Reference proteome</keyword>
<accession>A0A0B2A2J4</accession>
<evidence type="ECO:0000313" key="1">
    <source>
        <dbReference type="EMBL" id="KHK96049.1"/>
    </source>
</evidence>
<dbReference type="OrthoDB" id="5124304at2"/>
<gene>
    <name evidence="1" type="ORF">LK09_17010</name>
</gene>
<proteinExistence type="predicted"/>
<comment type="caution">
    <text evidence="1">The sequence shown here is derived from an EMBL/GenBank/DDBJ whole genome shotgun (WGS) entry which is preliminary data.</text>
</comment>
<reference evidence="1 2" key="1">
    <citation type="submission" date="2014-11" db="EMBL/GenBank/DDBJ databases">
        <title>Genome sequence of Microbacterium mangrovi MUSC 115(T).</title>
        <authorList>
            <person name="Lee L.-H."/>
        </authorList>
    </citation>
    <scope>NUCLEOTIDE SEQUENCE [LARGE SCALE GENOMIC DNA]</scope>
    <source>
        <strain evidence="1 2">MUSC 115</strain>
    </source>
</reference>
<dbReference type="EMBL" id="JTDK01000017">
    <property type="protein sequence ID" value="KHK96049.1"/>
    <property type="molecule type" value="Genomic_DNA"/>
</dbReference>
<dbReference type="Proteomes" id="UP000031030">
    <property type="component" value="Unassembled WGS sequence"/>
</dbReference>
<name>A0A0B2A2J4_9MICO</name>
<dbReference type="AlphaFoldDB" id="A0A0B2A2J4"/>